<reference evidence="2" key="1">
    <citation type="journal article" date="2020" name="Cell">
        <title>Large-Scale Comparative Analyses of Tick Genomes Elucidate Their Genetic Diversity and Vector Capacities.</title>
        <authorList>
            <consortium name="Tick Genome and Microbiome Consortium (TIGMIC)"/>
            <person name="Jia N."/>
            <person name="Wang J."/>
            <person name="Shi W."/>
            <person name="Du L."/>
            <person name="Sun Y."/>
            <person name="Zhan W."/>
            <person name="Jiang J.F."/>
            <person name="Wang Q."/>
            <person name="Zhang B."/>
            <person name="Ji P."/>
            <person name="Bell-Sakyi L."/>
            <person name="Cui X.M."/>
            <person name="Yuan T.T."/>
            <person name="Jiang B.G."/>
            <person name="Yang W.F."/>
            <person name="Lam T.T."/>
            <person name="Chang Q.C."/>
            <person name="Ding S.J."/>
            <person name="Wang X.J."/>
            <person name="Zhu J.G."/>
            <person name="Ruan X.D."/>
            <person name="Zhao L."/>
            <person name="Wei J.T."/>
            <person name="Ye R.Z."/>
            <person name="Que T.C."/>
            <person name="Du C.H."/>
            <person name="Zhou Y.H."/>
            <person name="Cheng J.X."/>
            <person name="Dai P.F."/>
            <person name="Guo W.B."/>
            <person name="Han X.H."/>
            <person name="Huang E.J."/>
            <person name="Li L.F."/>
            <person name="Wei W."/>
            <person name="Gao Y.C."/>
            <person name="Liu J.Z."/>
            <person name="Shao H.Z."/>
            <person name="Wang X."/>
            <person name="Wang C.C."/>
            <person name="Yang T.C."/>
            <person name="Huo Q.B."/>
            <person name="Li W."/>
            <person name="Chen H.Y."/>
            <person name="Chen S.E."/>
            <person name="Zhou L.G."/>
            <person name="Ni X.B."/>
            <person name="Tian J.H."/>
            <person name="Sheng Y."/>
            <person name="Liu T."/>
            <person name="Pan Y.S."/>
            <person name="Xia L.Y."/>
            <person name="Li J."/>
            <person name="Zhao F."/>
            <person name="Cao W.C."/>
        </authorList>
    </citation>
    <scope>NUCLEOTIDE SEQUENCE</scope>
    <source>
        <strain evidence="2">Rmic-2018</strain>
    </source>
</reference>
<sequence length="224" mass="23999">MRPTRQPRNAKVTQCDAYIRTRLRQQPNNAGGSLPNVGPMGTGLNRPFQVPPGQPNPPQQAPPAAAGFDRRVPFPRAGLEATFGPQGPGGPMGPHIPPELLARHVAFLKAAAARARAMQEAAADGEDNPQPSSFRERGQPRPAIDGGRPVDFPKAIPPFHRPQGIPTRQGGNMVSLCAARTEVHKAACTTQIPETIFFYSSDDTSMQPTSSRPTVYCANSVNVK</sequence>
<gene>
    <name evidence="2" type="ORF">HPB51_019783</name>
</gene>
<name>A0A9J6E2V4_RHIMP</name>
<feature type="region of interest" description="Disordered" evidence="1">
    <location>
        <begin position="118"/>
        <end position="150"/>
    </location>
</feature>
<feature type="compositionally biased region" description="Pro residues" evidence="1">
    <location>
        <begin position="49"/>
        <end position="61"/>
    </location>
</feature>
<reference evidence="2" key="2">
    <citation type="submission" date="2021-09" db="EMBL/GenBank/DDBJ databases">
        <authorList>
            <person name="Jia N."/>
            <person name="Wang J."/>
            <person name="Shi W."/>
            <person name="Du L."/>
            <person name="Sun Y."/>
            <person name="Zhan W."/>
            <person name="Jiang J."/>
            <person name="Wang Q."/>
            <person name="Zhang B."/>
            <person name="Ji P."/>
            <person name="Sakyi L.B."/>
            <person name="Cui X."/>
            <person name="Yuan T."/>
            <person name="Jiang B."/>
            <person name="Yang W."/>
            <person name="Lam T.T.-Y."/>
            <person name="Chang Q."/>
            <person name="Ding S."/>
            <person name="Wang X."/>
            <person name="Zhu J."/>
            <person name="Ruan X."/>
            <person name="Zhao L."/>
            <person name="Wei J."/>
            <person name="Que T."/>
            <person name="Du C."/>
            <person name="Cheng J."/>
            <person name="Dai P."/>
            <person name="Han X."/>
            <person name="Huang E."/>
            <person name="Gao Y."/>
            <person name="Liu J."/>
            <person name="Shao H."/>
            <person name="Ye R."/>
            <person name="Li L."/>
            <person name="Wei W."/>
            <person name="Wang X."/>
            <person name="Wang C."/>
            <person name="Huo Q."/>
            <person name="Li W."/>
            <person name="Guo W."/>
            <person name="Chen H."/>
            <person name="Chen S."/>
            <person name="Zhou L."/>
            <person name="Zhou L."/>
            <person name="Ni X."/>
            <person name="Tian J."/>
            <person name="Zhou Y."/>
            <person name="Sheng Y."/>
            <person name="Liu T."/>
            <person name="Pan Y."/>
            <person name="Xia L."/>
            <person name="Li J."/>
            <person name="Zhao F."/>
            <person name="Cao W."/>
        </authorList>
    </citation>
    <scope>NUCLEOTIDE SEQUENCE</scope>
    <source>
        <strain evidence="2">Rmic-2018</strain>
        <tissue evidence="2">Larvae</tissue>
    </source>
</reference>
<dbReference type="AlphaFoldDB" id="A0A9J6E2V4"/>
<accession>A0A9J6E2V4</accession>
<evidence type="ECO:0000313" key="3">
    <source>
        <dbReference type="Proteomes" id="UP000821866"/>
    </source>
</evidence>
<evidence type="ECO:0000313" key="2">
    <source>
        <dbReference type="EMBL" id="KAH8028791.1"/>
    </source>
</evidence>
<dbReference type="EMBL" id="JABSTU010000006">
    <property type="protein sequence ID" value="KAH8028791.1"/>
    <property type="molecule type" value="Genomic_DNA"/>
</dbReference>
<dbReference type="Proteomes" id="UP000821866">
    <property type="component" value="Chromosome 4"/>
</dbReference>
<protein>
    <submittedName>
        <fullName evidence="2">Uncharacterized protein</fullName>
    </submittedName>
</protein>
<proteinExistence type="predicted"/>
<keyword evidence="3" id="KW-1185">Reference proteome</keyword>
<feature type="region of interest" description="Disordered" evidence="1">
    <location>
        <begin position="23"/>
        <end position="67"/>
    </location>
</feature>
<comment type="caution">
    <text evidence="2">The sequence shown here is derived from an EMBL/GenBank/DDBJ whole genome shotgun (WGS) entry which is preliminary data.</text>
</comment>
<organism evidence="2 3">
    <name type="scientific">Rhipicephalus microplus</name>
    <name type="common">Cattle tick</name>
    <name type="synonym">Boophilus microplus</name>
    <dbReference type="NCBI Taxonomy" id="6941"/>
    <lineage>
        <taxon>Eukaryota</taxon>
        <taxon>Metazoa</taxon>
        <taxon>Ecdysozoa</taxon>
        <taxon>Arthropoda</taxon>
        <taxon>Chelicerata</taxon>
        <taxon>Arachnida</taxon>
        <taxon>Acari</taxon>
        <taxon>Parasitiformes</taxon>
        <taxon>Ixodida</taxon>
        <taxon>Ixodoidea</taxon>
        <taxon>Ixodidae</taxon>
        <taxon>Rhipicephalinae</taxon>
        <taxon>Rhipicephalus</taxon>
        <taxon>Boophilus</taxon>
    </lineage>
</organism>
<evidence type="ECO:0000256" key="1">
    <source>
        <dbReference type="SAM" id="MobiDB-lite"/>
    </source>
</evidence>